<proteinExistence type="predicted"/>
<evidence type="ECO:0000313" key="2">
    <source>
        <dbReference type="EMBL" id="CDQ78220.1"/>
    </source>
</evidence>
<accession>A0A060XMZ4</accession>
<sequence length="67" mass="7419">MLILDQSPSESSQVKKDSNGRIHSVTTERPEKRPSSGASDLPQDIYTAKALETHRRADDMITTHNGL</sequence>
<feature type="compositionally biased region" description="Polar residues" evidence="1">
    <location>
        <begin position="1"/>
        <end position="12"/>
    </location>
</feature>
<dbReference type="EMBL" id="FR905303">
    <property type="protein sequence ID" value="CDQ78220.1"/>
    <property type="molecule type" value="Genomic_DNA"/>
</dbReference>
<dbReference type="PaxDb" id="8022-A0A060XMZ4"/>
<organism evidence="2 3">
    <name type="scientific">Oncorhynchus mykiss</name>
    <name type="common">Rainbow trout</name>
    <name type="synonym">Salmo gairdneri</name>
    <dbReference type="NCBI Taxonomy" id="8022"/>
    <lineage>
        <taxon>Eukaryota</taxon>
        <taxon>Metazoa</taxon>
        <taxon>Chordata</taxon>
        <taxon>Craniata</taxon>
        <taxon>Vertebrata</taxon>
        <taxon>Euteleostomi</taxon>
        <taxon>Actinopterygii</taxon>
        <taxon>Neopterygii</taxon>
        <taxon>Teleostei</taxon>
        <taxon>Protacanthopterygii</taxon>
        <taxon>Salmoniformes</taxon>
        <taxon>Salmonidae</taxon>
        <taxon>Salmoninae</taxon>
        <taxon>Oncorhynchus</taxon>
    </lineage>
</organism>
<feature type="region of interest" description="Disordered" evidence="1">
    <location>
        <begin position="1"/>
        <end position="44"/>
    </location>
</feature>
<reference evidence="2" key="1">
    <citation type="journal article" date="2014" name="Nat. Commun.">
        <title>The rainbow trout genome provides novel insights into evolution after whole-genome duplication in vertebrates.</title>
        <authorList>
            <person name="Berthelot C."/>
            <person name="Brunet F."/>
            <person name="Chalopin D."/>
            <person name="Juanchich A."/>
            <person name="Bernard M."/>
            <person name="Noel B."/>
            <person name="Bento P."/>
            <person name="Da Silva C."/>
            <person name="Labadie K."/>
            <person name="Alberti A."/>
            <person name="Aury J.M."/>
            <person name="Louis A."/>
            <person name="Dehais P."/>
            <person name="Bardou P."/>
            <person name="Montfort J."/>
            <person name="Klopp C."/>
            <person name="Cabau C."/>
            <person name="Gaspin C."/>
            <person name="Thorgaard G.H."/>
            <person name="Boussaha M."/>
            <person name="Quillet E."/>
            <person name="Guyomard R."/>
            <person name="Galiana D."/>
            <person name="Bobe J."/>
            <person name="Volff J.N."/>
            <person name="Genet C."/>
            <person name="Wincker P."/>
            <person name="Jaillon O."/>
            <person name="Roest Crollius H."/>
            <person name="Guiguen Y."/>
        </authorList>
    </citation>
    <scope>NUCLEOTIDE SEQUENCE [LARGE SCALE GENOMIC DNA]</scope>
</reference>
<feature type="compositionally biased region" description="Basic and acidic residues" evidence="1">
    <location>
        <begin position="13"/>
        <end position="34"/>
    </location>
</feature>
<evidence type="ECO:0000313" key="3">
    <source>
        <dbReference type="Proteomes" id="UP000193380"/>
    </source>
</evidence>
<dbReference type="AlphaFoldDB" id="A0A060XMZ4"/>
<evidence type="ECO:0000256" key="1">
    <source>
        <dbReference type="SAM" id="MobiDB-lite"/>
    </source>
</evidence>
<gene>
    <name evidence="2" type="ORF">GSONMT00017104001</name>
</gene>
<reference evidence="2" key="2">
    <citation type="submission" date="2014-03" db="EMBL/GenBank/DDBJ databases">
        <authorList>
            <person name="Genoscope - CEA"/>
        </authorList>
    </citation>
    <scope>NUCLEOTIDE SEQUENCE</scope>
</reference>
<protein>
    <submittedName>
        <fullName evidence="2">Uncharacterized protein</fullName>
    </submittedName>
</protein>
<name>A0A060XMZ4_ONCMY</name>
<dbReference type="Proteomes" id="UP000193380">
    <property type="component" value="Unassembled WGS sequence"/>
</dbReference>